<proteinExistence type="predicted"/>
<feature type="compositionally biased region" description="Pro residues" evidence="1">
    <location>
        <begin position="395"/>
        <end position="404"/>
    </location>
</feature>
<evidence type="ECO:0000313" key="2">
    <source>
        <dbReference type="EMBL" id="CAE7487379.1"/>
    </source>
</evidence>
<comment type="caution">
    <text evidence="2">The sequence shown here is derived from an EMBL/GenBank/DDBJ whole genome shotgun (WGS) entry which is preliminary data.</text>
</comment>
<gene>
    <name evidence="2" type="ORF">SPIL2461_LOCUS12522</name>
</gene>
<evidence type="ECO:0000256" key="1">
    <source>
        <dbReference type="SAM" id="MobiDB-lite"/>
    </source>
</evidence>
<reference evidence="2" key="1">
    <citation type="submission" date="2021-02" db="EMBL/GenBank/DDBJ databases">
        <authorList>
            <person name="Dougan E. K."/>
            <person name="Rhodes N."/>
            <person name="Thang M."/>
            <person name="Chan C."/>
        </authorList>
    </citation>
    <scope>NUCLEOTIDE SEQUENCE</scope>
</reference>
<feature type="compositionally biased region" description="Low complexity" evidence="1">
    <location>
        <begin position="67"/>
        <end position="78"/>
    </location>
</feature>
<dbReference type="EMBL" id="CAJNIZ010025828">
    <property type="protein sequence ID" value="CAE7487379.1"/>
    <property type="molecule type" value="Genomic_DNA"/>
</dbReference>
<protein>
    <submittedName>
        <fullName evidence="2">Uncharacterized protein</fullName>
    </submittedName>
</protein>
<dbReference type="AlphaFoldDB" id="A0A812SRS4"/>
<feature type="non-terminal residue" evidence="2">
    <location>
        <position position="1"/>
    </location>
</feature>
<keyword evidence="3" id="KW-1185">Reference proteome</keyword>
<dbReference type="OrthoDB" id="440580at2759"/>
<accession>A0A812SRS4</accession>
<evidence type="ECO:0000313" key="3">
    <source>
        <dbReference type="Proteomes" id="UP000649617"/>
    </source>
</evidence>
<name>A0A812SRS4_SYMPI</name>
<sequence length="671" mass="71102">MSGEPDLSSAIAEVQAALERLRLAADRSASASQGWSFVDSPPETSSVPHPVGSSDRVPSPHPSPGVASRHAPPAAPTRAETASSFAACPQYCLDLCSRLTSSSLSASERAKRAWAAGLWAREVLDGRWATPLPSPSVGLRPTVYIVLRCVDLAEPARYSTYTAFRRAVGPLENSSTVCHSFPSLAEARVYCYAAGVCSTGEARQVLLMPLLLREGGFLCALPADLQPEVVAETGAPLPTPLLGPCRLVTVPAIEEDEHGEEIPSGLDIQALLLDLEIGALASMRLFDPVTETGTVHSFVQESPHLIPQYAALLQQASQALDRTRDDREVGVLFSSEGRGSACSCQESFSQTKASHCGPSEQVSSLATLLPGLIDQMKSVIERQDRIEAGAALQPQPSPPVPKPPRQQSFVIPKGPGLPMPKVTALTGPPPRTRPPEVQTPALATGVAGAAPDVDPAALSTLVGHLVSQQDGGLADLSSTPGSINLSAKGAAKREKLQAALASRSGDFFLQVMQAAFKRLNPSAPCPASLNDLSGQVSICHYLERFGGFGGQREAGYVMWCLAHIADCLIQQDIQGAQEFLALTLVAVDQSVIDHGRWNFAWILTLLEDPPAQLFHARPYSSNPISRAFSPLSPVAWTTCALQYLKEIDLITTRRLASLGTGPKAAASNQQG</sequence>
<feature type="region of interest" description="Disordered" evidence="1">
    <location>
        <begin position="390"/>
        <end position="420"/>
    </location>
</feature>
<feature type="region of interest" description="Disordered" evidence="1">
    <location>
        <begin position="32"/>
        <end position="78"/>
    </location>
</feature>
<dbReference type="Proteomes" id="UP000649617">
    <property type="component" value="Unassembled WGS sequence"/>
</dbReference>
<organism evidence="2 3">
    <name type="scientific">Symbiodinium pilosum</name>
    <name type="common">Dinoflagellate</name>
    <dbReference type="NCBI Taxonomy" id="2952"/>
    <lineage>
        <taxon>Eukaryota</taxon>
        <taxon>Sar</taxon>
        <taxon>Alveolata</taxon>
        <taxon>Dinophyceae</taxon>
        <taxon>Suessiales</taxon>
        <taxon>Symbiodiniaceae</taxon>
        <taxon>Symbiodinium</taxon>
    </lineage>
</organism>